<keyword evidence="3" id="KW-0694">RNA-binding</keyword>
<evidence type="ECO:0000256" key="3">
    <source>
        <dbReference type="ARBA" id="ARBA00022884"/>
    </source>
</evidence>
<evidence type="ECO:0000256" key="2">
    <source>
        <dbReference type="ARBA" id="ARBA00022814"/>
    </source>
</evidence>
<dbReference type="PATRIC" id="fig|1806891.3.peg.598"/>
<organism evidence="7 8">
    <name type="scientific">Candidatus Chlamydia sanziniae</name>
    <dbReference type="NCBI Taxonomy" id="1806891"/>
    <lineage>
        <taxon>Bacteria</taxon>
        <taxon>Pseudomonadati</taxon>
        <taxon>Chlamydiota</taxon>
        <taxon>Chlamydiia</taxon>
        <taxon>Chlamydiales</taxon>
        <taxon>Chlamydiaceae</taxon>
        <taxon>Chlamydia/Chlamydophila group</taxon>
        <taxon>Chlamydia</taxon>
    </lineage>
</organism>
<reference evidence="7 8" key="1">
    <citation type="submission" date="2016-03" db="EMBL/GenBank/DDBJ databases">
        <title>Culture-independent genomics supports pathogen discovery for uncultivable bacteria within the genus Chlamydia.</title>
        <authorList>
            <person name="Taylor-Brown A."/>
            <person name="Bachmann N.L."/>
            <person name="Borel N."/>
            <person name="Polkinghorne A."/>
        </authorList>
    </citation>
    <scope>NUCLEOTIDE SEQUENCE [LARGE SCALE GENOMIC DNA]</scope>
    <source>
        <strain evidence="7 8">2742-308</strain>
    </source>
</reference>
<protein>
    <submittedName>
        <fullName evidence="7">Transcription termination protein NusB</fullName>
    </submittedName>
</protein>
<keyword evidence="4" id="KW-0805">Transcription regulation</keyword>
<dbReference type="Pfam" id="PF01029">
    <property type="entry name" value="NusB"/>
    <property type="match status" value="1"/>
</dbReference>
<dbReference type="PANTHER" id="PTHR11078">
    <property type="entry name" value="N UTILIZATION SUBSTANCE PROTEIN B-RELATED"/>
    <property type="match status" value="1"/>
</dbReference>
<dbReference type="STRING" id="1806891.Cs308_0608"/>
<evidence type="ECO:0000256" key="1">
    <source>
        <dbReference type="ARBA" id="ARBA00005952"/>
    </source>
</evidence>
<dbReference type="InterPro" id="IPR035926">
    <property type="entry name" value="NusB-like_sf"/>
</dbReference>
<evidence type="ECO:0000256" key="5">
    <source>
        <dbReference type="ARBA" id="ARBA00023163"/>
    </source>
</evidence>
<dbReference type="Proteomes" id="UP000078162">
    <property type="component" value="Chromosome"/>
</dbReference>
<dbReference type="GO" id="GO:0031564">
    <property type="term" value="P:transcription antitermination"/>
    <property type="evidence" value="ECO:0007669"/>
    <property type="project" value="UniProtKB-KW"/>
</dbReference>
<dbReference type="GO" id="GO:0005829">
    <property type="term" value="C:cytosol"/>
    <property type="evidence" value="ECO:0007669"/>
    <property type="project" value="TreeGrafter"/>
</dbReference>
<gene>
    <name evidence="7" type="ORF">Cs308_0608</name>
</gene>
<evidence type="ECO:0000313" key="8">
    <source>
        <dbReference type="Proteomes" id="UP000078162"/>
    </source>
</evidence>
<keyword evidence="5" id="KW-0804">Transcription</keyword>
<name>A0A1A9HUW2_9CHLA</name>
<evidence type="ECO:0000259" key="6">
    <source>
        <dbReference type="Pfam" id="PF01029"/>
    </source>
</evidence>
<dbReference type="Gene3D" id="1.10.940.10">
    <property type="entry name" value="NusB-like"/>
    <property type="match status" value="1"/>
</dbReference>
<proteinExistence type="inferred from homology"/>
<dbReference type="PANTHER" id="PTHR11078:SF3">
    <property type="entry name" value="ANTITERMINATION NUSB DOMAIN-CONTAINING PROTEIN"/>
    <property type="match status" value="1"/>
</dbReference>
<dbReference type="InterPro" id="IPR006027">
    <property type="entry name" value="NusB_RsmB_TIM44"/>
</dbReference>
<dbReference type="AlphaFoldDB" id="A0A1A9HUW2"/>
<dbReference type="EMBL" id="CP014639">
    <property type="protein sequence ID" value="ANH78778.1"/>
    <property type="molecule type" value="Genomic_DNA"/>
</dbReference>
<dbReference type="KEGG" id="csaz:Cs308_0608"/>
<dbReference type="InterPro" id="IPR011605">
    <property type="entry name" value="NusB_fam"/>
</dbReference>
<dbReference type="SUPFAM" id="SSF48013">
    <property type="entry name" value="NusB-like"/>
    <property type="match status" value="1"/>
</dbReference>
<dbReference type="GO" id="GO:0003723">
    <property type="term" value="F:RNA binding"/>
    <property type="evidence" value="ECO:0007669"/>
    <property type="project" value="UniProtKB-KW"/>
</dbReference>
<accession>A0A1A9HUW2</accession>
<keyword evidence="2" id="KW-0889">Transcription antitermination</keyword>
<evidence type="ECO:0000313" key="7">
    <source>
        <dbReference type="EMBL" id="ANH78778.1"/>
    </source>
</evidence>
<dbReference type="NCBIfam" id="NF001230">
    <property type="entry name" value="PRK00202.2-5"/>
    <property type="match status" value="1"/>
</dbReference>
<sequence length="167" mass="18837">MVTPTPEKSLGSYVSLSRALPQQKMREIILQMLYALDMAPSTEDNLVHLLMTEAAVAQKHVLAALNYAKQILEKAPQLDLLIRSVIKSKSFEKLNLMEKNILQLTLFEYFYGQPIQAAILIAEAIRLIKKFSYLEACPFIHAVLNDIFNLPKPTLYIDSSLICCPAN</sequence>
<dbReference type="RefSeq" id="WP_066482378.1">
    <property type="nucleotide sequence ID" value="NZ_CP014639.1"/>
</dbReference>
<feature type="domain" description="NusB/RsmB/TIM44" evidence="6">
    <location>
        <begin position="24"/>
        <end position="147"/>
    </location>
</feature>
<dbReference type="OrthoDB" id="9811381at2"/>
<evidence type="ECO:0000256" key="4">
    <source>
        <dbReference type="ARBA" id="ARBA00023015"/>
    </source>
</evidence>
<keyword evidence="8" id="KW-1185">Reference proteome</keyword>
<comment type="similarity">
    <text evidence="1">Belongs to the NusB family.</text>
</comment>
<dbReference type="GO" id="GO:0006353">
    <property type="term" value="P:DNA-templated transcription termination"/>
    <property type="evidence" value="ECO:0007669"/>
    <property type="project" value="InterPro"/>
</dbReference>